<dbReference type="STRING" id="133385.A0A2T9YT77"/>
<organism evidence="2 3">
    <name type="scientific">Smittium simulii</name>
    <dbReference type="NCBI Taxonomy" id="133385"/>
    <lineage>
        <taxon>Eukaryota</taxon>
        <taxon>Fungi</taxon>
        <taxon>Fungi incertae sedis</taxon>
        <taxon>Zoopagomycota</taxon>
        <taxon>Kickxellomycotina</taxon>
        <taxon>Harpellomycetes</taxon>
        <taxon>Harpellales</taxon>
        <taxon>Legeriomycetaceae</taxon>
        <taxon>Smittium</taxon>
    </lineage>
</organism>
<sequence length="73" mass="8247">MLNPVPHKIYQTQASVAKFTLERARYWAPSVAGWGVFAGLTVMLLVSDVPLVRKDIMSKIPHFGKFWAVEESE</sequence>
<dbReference type="Proteomes" id="UP000245383">
    <property type="component" value="Unassembled WGS sequence"/>
</dbReference>
<dbReference type="AlphaFoldDB" id="A0A2T9YT77"/>
<name>A0A2T9YT77_9FUNG</name>
<gene>
    <name evidence="2" type="ORF">BB561_001762</name>
</gene>
<feature type="transmembrane region" description="Helical" evidence="1">
    <location>
        <begin position="31"/>
        <end position="52"/>
    </location>
</feature>
<dbReference type="OrthoDB" id="2391627at2759"/>
<accession>A0A2T9YT77</accession>
<proteinExistence type="predicted"/>
<dbReference type="GO" id="GO:0006122">
    <property type="term" value="P:mitochondrial electron transport, ubiquinol to cytochrome c"/>
    <property type="evidence" value="ECO:0007669"/>
    <property type="project" value="InterPro"/>
</dbReference>
<keyword evidence="1" id="KW-0812">Transmembrane</keyword>
<comment type="caution">
    <text evidence="2">The sequence shown here is derived from an EMBL/GenBank/DDBJ whole genome shotgun (WGS) entry which is preliminary data.</text>
</comment>
<evidence type="ECO:0000256" key="1">
    <source>
        <dbReference type="SAM" id="Phobius"/>
    </source>
</evidence>
<dbReference type="PANTHER" id="PTHR28254:SF1">
    <property type="entry name" value="CYTOCHROME B-C1 COMPLEX SUBUNIT 10, MITOCHONDRIAL"/>
    <property type="match status" value="1"/>
</dbReference>
<dbReference type="GO" id="GO:0005739">
    <property type="term" value="C:mitochondrion"/>
    <property type="evidence" value="ECO:0007669"/>
    <property type="project" value="GOC"/>
</dbReference>
<keyword evidence="1" id="KW-0472">Membrane</keyword>
<keyword evidence="3" id="KW-1185">Reference proteome</keyword>
<dbReference type="PANTHER" id="PTHR28254">
    <property type="entry name" value="CYTOCHROME B-C1 COMPLEX SUBUNIT 10"/>
    <property type="match status" value="1"/>
</dbReference>
<evidence type="ECO:0000313" key="2">
    <source>
        <dbReference type="EMBL" id="PVU95552.1"/>
    </source>
</evidence>
<reference evidence="2 3" key="1">
    <citation type="journal article" date="2018" name="MBio">
        <title>Comparative Genomics Reveals the Core Gene Toolbox for the Fungus-Insect Symbiosis.</title>
        <authorList>
            <person name="Wang Y."/>
            <person name="Stata M."/>
            <person name="Wang W."/>
            <person name="Stajich J.E."/>
            <person name="White M.M."/>
            <person name="Moncalvo J.M."/>
        </authorList>
    </citation>
    <scope>NUCLEOTIDE SEQUENCE [LARGE SCALE GENOMIC DNA]</scope>
    <source>
        <strain evidence="2 3">SWE-8-4</strain>
    </source>
</reference>
<evidence type="ECO:0000313" key="3">
    <source>
        <dbReference type="Proteomes" id="UP000245383"/>
    </source>
</evidence>
<protein>
    <submittedName>
        <fullName evidence="2">Uncharacterized protein</fullName>
    </submittedName>
</protein>
<dbReference type="EMBL" id="MBFR01000053">
    <property type="protein sequence ID" value="PVU95552.1"/>
    <property type="molecule type" value="Genomic_DNA"/>
</dbReference>
<dbReference type="Pfam" id="PF09796">
    <property type="entry name" value="QCR10"/>
    <property type="match status" value="1"/>
</dbReference>
<dbReference type="InterPro" id="IPR019182">
    <property type="entry name" value="Cytochrome_b-c1_su10_fun"/>
</dbReference>
<keyword evidence="1" id="KW-1133">Transmembrane helix</keyword>